<dbReference type="AlphaFoldDB" id="A0A0D8Y4A1"/>
<gene>
    <name evidence="1" type="ORF">DICVIV_02783</name>
</gene>
<accession>A0A0D8Y4A1</accession>
<name>A0A0D8Y4A1_DICVI</name>
<reference evidence="2" key="2">
    <citation type="journal article" date="2016" name="Sci. Rep.">
        <title>Dictyocaulus viviparus genome, variome and transcriptome elucidate lungworm biology and support future intervention.</title>
        <authorList>
            <person name="McNulty S.N."/>
            <person name="Strube C."/>
            <person name="Rosa B.A."/>
            <person name="Martin J.C."/>
            <person name="Tyagi R."/>
            <person name="Choi Y.J."/>
            <person name="Wang Q."/>
            <person name="Hallsworth Pepin K."/>
            <person name="Zhang X."/>
            <person name="Ozersky P."/>
            <person name="Wilson R.K."/>
            <person name="Sternberg P.W."/>
            <person name="Gasser R.B."/>
            <person name="Mitreva M."/>
        </authorList>
    </citation>
    <scope>NUCLEOTIDE SEQUENCE [LARGE SCALE GENOMIC DNA]</scope>
    <source>
        <strain evidence="2">HannoverDv2000</strain>
    </source>
</reference>
<protein>
    <submittedName>
        <fullName evidence="1">Uncharacterized protein</fullName>
    </submittedName>
</protein>
<dbReference type="Proteomes" id="UP000053766">
    <property type="component" value="Unassembled WGS sequence"/>
</dbReference>
<evidence type="ECO:0000313" key="1">
    <source>
        <dbReference type="EMBL" id="KJH51022.1"/>
    </source>
</evidence>
<proteinExistence type="predicted"/>
<sequence>MHKRIRQRSNQDEQGCADEAVVEQWRGVRIQYEQLGLDEQGCADEAVVEQWRGVRIQYEQLGLVANRCATCSLSFGIRTIHPPLRAYRLALPDNWNTPNDVCKQCFVESTFILGDSEYKRSE</sequence>
<evidence type="ECO:0000313" key="2">
    <source>
        <dbReference type="Proteomes" id="UP000053766"/>
    </source>
</evidence>
<reference evidence="1 2" key="1">
    <citation type="submission" date="2013-11" db="EMBL/GenBank/DDBJ databases">
        <title>Draft genome of the bovine lungworm Dictyocaulus viviparus.</title>
        <authorList>
            <person name="Mitreva M."/>
        </authorList>
    </citation>
    <scope>NUCLEOTIDE SEQUENCE [LARGE SCALE GENOMIC DNA]</scope>
    <source>
        <strain evidence="1 2">HannoverDv2000</strain>
    </source>
</reference>
<keyword evidence="2" id="KW-1185">Reference proteome</keyword>
<dbReference type="EMBL" id="KN716192">
    <property type="protein sequence ID" value="KJH51022.1"/>
    <property type="molecule type" value="Genomic_DNA"/>
</dbReference>
<organism evidence="1 2">
    <name type="scientific">Dictyocaulus viviparus</name>
    <name type="common">Bovine lungworm</name>
    <dbReference type="NCBI Taxonomy" id="29172"/>
    <lineage>
        <taxon>Eukaryota</taxon>
        <taxon>Metazoa</taxon>
        <taxon>Ecdysozoa</taxon>
        <taxon>Nematoda</taxon>
        <taxon>Chromadorea</taxon>
        <taxon>Rhabditida</taxon>
        <taxon>Rhabditina</taxon>
        <taxon>Rhabditomorpha</taxon>
        <taxon>Strongyloidea</taxon>
        <taxon>Metastrongylidae</taxon>
        <taxon>Dictyocaulus</taxon>
    </lineage>
</organism>